<proteinExistence type="predicted"/>
<comment type="caution">
    <text evidence="1">The sequence shown here is derived from an EMBL/GenBank/DDBJ whole genome shotgun (WGS) entry which is preliminary data.</text>
</comment>
<gene>
    <name evidence="1" type="ORF">VP01_370g3</name>
</gene>
<evidence type="ECO:0000313" key="2">
    <source>
        <dbReference type="Proteomes" id="UP000037035"/>
    </source>
</evidence>
<dbReference type="AlphaFoldDB" id="A0A0L6UU82"/>
<reference evidence="1 2" key="1">
    <citation type="submission" date="2015-08" db="EMBL/GenBank/DDBJ databases">
        <title>Next Generation Sequencing and Analysis of the Genome of Puccinia sorghi L Schw, the Causal Agent of Maize Common Rust.</title>
        <authorList>
            <person name="Rochi L."/>
            <person name="Burguener G."/>
            <person name="Darino M."/>
            <person name="Turjanski A."/>
            <person name="Kreff E."/>
            <person name="Dieguez M.J."/>
            <person name="Sacco F."/>
        </authorList>
    </citation>
    <scope>NUCLEOTIDE SEQUENCE [LARGE SCALE GENOMIC DNA]</scope>
    <source>
        <strain evidence="1 2">RO10H11247</strain>
    </source>
</reference>
<dbReference type="VEuPathDB" id="FungiDB:VP01_370g3"/>
<name>A0A0L6UU82_9BASI</name>
<dbReference type="EMBL" id="LAVV01008735">
    <property type="protein sequence ID" value="KNZ52054.1"/>
    <property type="molecule type" value="Genomic_DNA"/>
</dbReference>
<sequence>MVAVFSSAPLDLLKATYCSSLQNSRPSWYSKIPSSHWSSHSGACIDFPNFEFIISAFAQQLRNHQTTNPNRNAEGRCSSEKARMSLKKLADFILVTAVNWPDIFQIEINTKLT</sequence>
<accession>A0A0L6UU82</accession>
<keyword evidence="2" id="KW-1185">Reference proteome</keyword>
<dbReference type="Proteomes" id="UP000037035">
    <property type="component" value="Unassembled WGS sequence"/>
</dbReference>
<evidence type="ECO:0000313" key="1">
    <source>
        <dbReference type="EMBL" id="KNZ52054.1"/>
    </source>
</evidence>
<protein>
    <submittedName>
        <fullName evidence="1">Uncharacterized protein</fullName>
    </submittedName>
</protein>
<organism evidence="1 2">
    <name type="scientific">Puccinia sorghi</name>
    <dbReference type="NCBI Taxonomy" id="27349"/>
    <lineage>
        <taxon>Eukaryota</taxon>
        <taxon>Fungi</taxon>
        <taxon>Dikarya</taxon>
        <taxon>Basidiomycota</taxon>
        <taxon>Pucciniomycotina</taxon>
        <taxon>Pucciniomycetes</taxon>
        <taxon>Pucciniales</taxon>
        <taxon>Pucciniaceae</taxon>
        <taxon>Puccinia</taxon>
    </lineage>
</organism>